<evidence type="ECO:0000313" key="2">
    <source>
        <dbReference type="EMBL" id="KAA1088137.1"/>
    </source>
</evidence>
<dbReference type="AlphaFoldDB" id="A0A5B0NFZ8"/>
<proteinExistence type="predicted"/>
<organism evidence="2 3">
    <name type="scientific">Puccinia graminis f. sp. tritici</name>
    <dbReference type="NCBI Taxonomy" id="56615"/>
    <lineage>
        <taxon>Eukaryota</taxon>
        <taxon>Fungi</taxon>
        <taxon>Dikarya</taxon>
        <taxon>Basidiomycota</taxon>
        <taxon>Pucciniomycotina</taxon>
        <taxon>Pucciniomycetes</taxon>
        <taxon>Pucciniales</taxon>
        <taxon>Pucciniaceae</taxon>
        <taxon>Puccinia</taxon>
    </lineage>
</organism>
<feature type="signal peptide" evidence="1">
    <location>
        <begin position="1"/>
        <end position="34"/>
    </location>
</feature>
<protein>
    <submittedName>
        <fullName evidence="2">Uncharacterized protein</fullName>
    </submittedName>
</protein>
<gene>
    <name evidence="2" type="ORF">PGTUg99_018031</name>
</gene>
<reference evidence="2 3" key="1">
    <citation type="submission" date="2019-05" db="EMBL/GenBank/DDBJ databases">
        <title>Emergence of the Ug99 lineage of the wheat stem rust pathogen through somatic hybridization.</title>
        <authorList>
            <person name="Li F."/>
            <person name="Upadhyaya N.M."/>
            <person name="Sperschneider J."/>
            <person name="Matny O."/>
            <person name="Nguyen-Phuc H."/>
            <person name="Mago R."/>
            <person name="Raley C."/>
            <person name="Miller M.E."/>
            <person name="Silverstein K.A.T."/>
            <person name="Henningsen E."/>
            <person name="Hirsch C.D."/>
            <person name="Visser B."/>
            <person name="Pretorius Z.A."/>
            <person name="Steffenson B.J."/>
            <person name="Schwessinger B."/>
            <person name="Dodds P.N."/>
            <person name="Figueroa M."/>
        </authorList>
    </citation>
    <scope>NUCLEOTIDE SEQUENCE [LARGE SCALE GENOMIC DNA]</scope>
    <source>
        <strain evidence="2 3">Ug99</strain>
    </source>
</reference>
<sequence>MVRLLPKLFPPEYPATASLRAVLLGVALVQLGVAAIECTAEGCPYRYDVTMHKERSGKCLKPLLCKYEYNHGERCNNQVKELNYHCRACGHDWQTTTCPFEPYQHKVPTCPTPEVEHGVSYP</sequence>
<comment type="caution">
    <text evidence="2">The sequence shown here is derived from an EMBL/GenBank/DDBJ whole genome shotgun (WGS) entry which is preliminary data.</text>
</comment>
<evidence type="ECO:0000256" key="1">
    <source>
        <dbReference type="SAM" id="SignalP"/>
    </source>
</evidence>
<name>A0A5B0NFZ8_PUCGR</name>
<dbReference type="Proteomes" id="UP000325313">
    <property type="component" value="Unassembled WGS sequence"/>
</dbReference>
<feature type="chain" id="PRO_5022821832" evidence="1">
    <location>
        <begin position="35"/>
        <end position="122"/>
    </location>
</feature>
<evidence type="ECO:0000313" key="3">
    <source>
        <dbReference type="Proteomes" id="UP000325313"/>
    </source>
</evidence>
<accession>A0A5B0NFZ8</accession>
<dbReference type="EMBL" id="VDEP01000407">
    <property type="protein sequence ID" value="KAA1088137.1"/>
    <property type="molecule type" value="Genomic_DNA"/>
</dbReference>
<keyword evidence="1" id="KW-0732">Signal</keyword>